<evidence type="ECO:0000256" key="5">
    <source>
        <dbReference type="ARBA" id="ARBA00023136"/>
    </source>
</evidence>
<feature type="transmembrane region" description="Helical" evidence="8">
    <location>
        <begin position="244"/>
        <end position="269"/>
    </location>
</feature>
<evidence type="ECO:0000313" key="11">
    <source>
        <dbReference type="Proteomes" id="UP001195483"/>
    </source>
</evidence>
<evidence type="ECO:0000256" key="7">
    <source>
        <dbReference type="ARBA" id="ARBA00023224"/>
    </source>
</evidence>
<accession>A0AAE0TJ16</accession>
<dbReference type="AlphaFoldDB" id="A0AAE0TJ16"/>
<gene>
    <name evidence="10" type="ORF">CHS0354_014885</name>
</gene>
<reference evidence="10" key="1">
    <citation type="journal article" date="2021" name="Genome Biol. Evol.">
        <title>A High-Quality Reference Genome for a Parasitic Bivalve with Doubly Uniparental Inheritance (Bivalvia: Unionida).</title>
        <authorList>
            <person name="Smith C.H."/>
        </authorList>
    </citation>
    <scope>NUCLEOTIDE SEQUENCE</scope>
    <source>
        <strain evidence="10">CHS0354</strain>
    </source>
</reference>
<sequence length="442" mass="51292">MTVKRQLGSKFSISHIDSVQEENVRTVFRICCITMNHTTFWKTFATPDNSMLSNLLSTKEVNNNSHNDSSDEDLENAMKWLWKIFSVVFLVFGLIGNLLAVLVFRKIGVSKRPTLFFLFVLAITDSVVLVTGLSRYWILNTFELDIRKLSDLGCKIHLFVIYFSMHYSSWILVFVGIERVIKTYLPLQFIRIVTFRRVYVSLIILFVILSGVDLHYFWTNGINNFTKGDCSSLKDEYENFDDFVFVYIDFTFLSAAPFAIMLICNVLLVRALRRIQRNRASMMHNVIFRRTQLVSNKLTKMLLVSTCYFLIATVPVSVIFIWDSYRRRLQNENSDRHSKIVFDFAKTITYLAQYSNYSVNFYLYSMTNDKFWTKLKIVCGCHKEIKRSTITSYKINSQTPSPSSSSRMMESQDELETNAEAVFNLTGFETQSFSSAIEGVVE</sequence>
<dbReference type="InterPro" id="IPR017452">
    <property type="entry name" value="GPCR_Rhodpsn_7TM"/>
</dbReference>
<feature type="domain" description="G-protein coupled receptors family 1 profile" evidence="9">
    <location>
        <begin position="96"/>
        <end position="364"/>
    </location>
</feature>
<protein>
    <recommendedName>
        <fullName evidence="9">G-protein coupled receptors family 1 profile domain-containing protein</fullName>
    </recommendedName>
</protein>
<keyword evidence="5 8" id="KW-0472">Membrane</keyword>
<keyword evidence="4" id="KW-0297">G-protein coupled receptor</keyword>
<dbReference type="SUPFAM" id="SSF81321">
    <property type="entry name" value="Family A G protein-coupled receptor-like"/>
    <property type="match status" value="1"/>
</dbReference>
<feature type="transmembrane region" description="Helical" evidence="8">
    <location>
        <begin position="301"/>
        <end position="322"/>
    </location>
</feature>
<dbReference type="PANTHER" id="PTHR24243:SF230">
    <property type="entry name" value="G-PROTEIN COUPLED RECEPTORS FAMILY 1 PROFILE DOMAIN-CONTAINING PROTEIN"/>
    <property type="match status" value="1"/>
</dbReference>
<evidence type="ECO:0000256" key="4">
    <source>
        <dbReference type="ARBA" id="ARBA00023040"/>
    </source>
</evidence>
<dbReference type="GO" id="GO:0004930">
    <property type="term" value="F:G protein-coupled receptor activity"/>
    <property type="evidence" value="ECO:0007669"/>
    <property type="project" value="UniProtKB-KW"/>
</dbReference>
<dbReference type="Proteomes" id="UP001195483">
    <property type="component" value="Unassembled WGS sequence"/>
</dbReference>
<evidence type="ECO:0000256" key="2">
    <source>
        <dbReference type="ARBA" id="ARBA00022692"/>
    </source>
</evidence>
<dbReference type="EMBL" id="JAEAOA010000912">
    <property type="protein sequence ID" value="KAK3611141.1"/>
    <property type="molecule type" value="Genomic_DNA"/>
</dbReference>
<dbReference type="PROSITE" id="PS50262">
    <property type="entry name" value="G_PROTEIN_RECEP_F1_2"/>
    <property type="match status" value="1"/>
</dbReference>
<organism evidence="10 11">
    <name type="scientific">Potamilus streckersoni</name>
    <dbReference type="NCBI Taxonomy" id="2493646"/>
    <lineage>
        <taxon>Eukaryota</taxon>
        <taxon>Metazoa</taxon>
        <taxon>Spiralia</taxon>
        <taxon>Lophotrochozoa</taxon>
        <taxon>Mollusca</taxon>
        <taxon>Bivalvia</taxon>
        <taxon>Autobranchia</taxon>
        <taxon>Heteroconchia</taxon>
        <taxon>Palaeoheterodonta</taxon>
        <taxon>Unionida</taxon>
        <taxon>Unionoidea</taxon>
        <taxon>Unionidae</taxon>
        <taxon>Ambleminae</taxon>
        <taxon>Lampsilini</taxon>
        <taxon>Potamilus</taxon>
    </lineage>
</organism>
<dbReference type="Pfam" id="PF00001">
    <property type="entry name" value="7tm_1"/>
    <property type="match status" value="1"/>
</dbReference>
<evidence type="ECO:0000256" key="3">
    <source>
        <dbReference type="ARBA" id="ARBA00022989"/>
    </source>
</evidence>
<evidence type="ECO:0000259" key="9">
    <source>
        <dbReference type="PROSITE" id="PS50262"/>
    </source>
</evidence>
<keyword evidence="6" id="KW-0675">Receptor</keyword>
<evidence type="ECO:0000256" key="1">
    <source>
        <dbReference type="ARBA" id="ARBA00004141"/>
    </source>
</evidence>
<keyword evidence="7" id="KW-0807">Transducer</keyword>
<evidence type="ECO:0000256" key="8">
    <source>
        <dbReference type="SAM" id="Phobius"/>
    </source>
</evidence>
<keyword evidence="3 8" id="KW-1133">Transmembrane helix</keyword>
<name>A0AAE0TJ16_9BIVA</name>
<dbReference type="Gene3D" id="1.20.1070.10">
    <property type="entry name" value="Rhodopsin 7-helix transmembrane proteins"/>
    <property type="match status" value="1"/>
</dbReference>
<dbReference type="InterPro" id="IPR000276">
    <property type="entry name" value="GPCR_Rhodpsn"/>
</dbReference>
<dbReference type="GO" id="GO:0005886">
    <property type="term" value="C:plasma membrane"/>
    <property type="evidence" value="ECO:0007669"/>
    <property type="project" value="TreeGrafter"/>
</dbReference>
<feature type="transmembrane region" description="Helical" evidence="8">
    <location>
        <begin position="116"/>
        <end position="138"/>
    </location>
</feature>
<feature type="transmembrane region" description="Helical" evidence="8">
    <location>
        <begin position="158"/>
        <end position="177"/>
    </location>
</feature>
<comment type="subcellular location">
    <subcellularLocation>
        <location evidence="1">Membrane</location>
        <topology evidence="1">Multi-pass membrane protein</topology>
    </subcellularLocation>
</comment>
<evidence type="ECO:0000313" key="10">
    <source>
        <dbReference type="EMBL" id="KAK3611141.1"/>
    </source>
</evidence>
<reference evidence="10" key="3">
    <citation type="submission" date="2023-05" db="EMBL/GenBank/DDBJ databases">
        <authorList>
            <person name="Smith C.H."/>
        </authorList>
    </citation>
    <scope>NUCLEOTIDE SEQUENCE</scope>
    <source>
        <strain evidence="10">CHS0354</strain>
        <tissue evidence="10">Mantle</tissue>
    </source>
</reference>
<evidence type="ECO:0000256" key="6">
    <source>
        <dbReference type="ARBA" id="ARBA00023170"/>
    </source>
</evidence>
<keyword evidence="2 8" id="KW-0812">Transmembrane</keyword>
<dbReference type="PRINTS" id="PR00237">
    <property type="entry name" value="GPCRRHODOPSN"/>
</dbReference>
<proteinExistence type="predicted"/>
<dbReference type="PANTHER" id="PTHR24243">
    <property type="entry name" value="G-PROTEIN COUPLED RECEPTOR"/>
    <property type="match status" value="1"/>
</dbReference>
<comment type="caution">
    <text evidence="10">The sequence shown here is derived from an EMBL/GenBank/DDBJ whole genome shotgun (WGS) entry which is preliminary data.</text>
</comment>
<reference evidence="10" key="2">
    <citation type="journal article" date="2021" name="Genome Biol. Evol.">
        <title>Developing a high-quality reference genome for a parasitic bivalve with doubly uniparental inheritance (Bivalvia: Unionida).</title>
        <authorList>
            <person name="Smith C.H."/>
        </authorList>
    </citation>
    <scope>NUCLEOTIDE SEQUENCE</scope>
    <source>
        <strain evidence="10">CHS0354</strain>
        <tissue evidence="10">Mantle</tissue>
    </source>
</reference>
<keyword evidence="11" id="KW-1185">Reference proteome</keyword>
<feature type="transmembrane region" description="Helical" evidence="8">
    <location>
        <begin position="198"/>
        <end position="218"/>
    </location>
</feature>
<feature type="transmembrane region" description="Helical" evidence="8">
    <location>
        <begin position="80"/>
        <end position="104"/>
    </location>
</feature>